<dbReference type="AlphaFoldDB" id="A0A9X3IP77"/>
<comment type="caution">
    <text evidence="1">The sequence shown here is derived from an EMBL/GenBank/DDBJ whole genome shotgun (WGS) entry which is preliminary data.</text>
</comment>
<accession>A0A9X3IP77</accession>
<dbReference type="Proteomes" id="UP001080333">
    <property type="component" value="Unassembled WGS sequence"/>
</dbReference>
<name>A0A9X3IP77_9LACO</name>
<organism evidence="1 2">
    <name type="scientific">Leuconostoc falkenbergense</name>
    <dbReference type="NCBI Taxonomy" id="2766470"/>
    <lineage>
        <taxon>Bacteria</taxon>
        <taxon>Bacillati</taxon>
        <taxon>Bacillota</taxon>
        <taxon>Bacilli</taxon>
        <taxon>Lactobacillales</taxon>
        <taxon>Lactobacillaceae</taxon>
        <taxon>Leuconostoc</taxon>
    </lineage>
</organism>
<protein>
    <submittedName>
        <fullName evidence="1">Uncharacterized protein</fullName>
    </submittedName>
</protein>
<sequence>MTYITFTLNQNQKIYFSVQNSSPDYNTIIAIIQTNIEIMENFFSSCVSQQLEIVEDFNLKTPSFNIVDGIPKIYLCASEGNYWSQYVFQFSHELCHYFIDYTNNQTSMSTRNRDSWFEEIVCEVSSRFFLIKLSDADGLPLINYYLPSFKKYSIDRETNYKPFKIKLLSQEHSEVLKRFREEIINDSYANSETRSLYNHVANLLYPIFDNNTKLWSEVNLISNFSDEKSFMNNLDEWKTNCQINDNKKSVEDIISLFSDK</sequence>
<evidence type="ECO:0000313" key="1">
    <source>
        <dbReference type="EMBL" id="MCX7578197.1"/>
    </source>
</evidence>
<evidence type="ECO:0000313" key="2">
    <source>
        <dbReference type="Proteomes" id="UP001080333"/>
    </source>
</evidence>
<dbReference type="RefSeq" id="WP_267286886.1">
    <property type="nucleotide sequence ID" value="NZ_QVOQ01000005.1"/>
</dbReference>
<proteinExistence type="predicted"/>
<gene>
    <name evidence="1" type="ORF">D0502_02120</name>
</gene>
<reference evidence="1" key="1">
    <citation type="submission" date="2018-08" db="EMBL/GenBank/DDBJ databases">
        <title>Draft genome sequences of Leuconostoc spp. and Weissella spp. with biocontrol potential.</title>
        <authorList>
            <person name="Lo R."/>
            <person name="Ho V.T.T."/>
            <person name="Turner M.S."/>
        </authorList>
    </citation>
    <scope>NUCLEOTIDE SEQUENCE</scope>
    <source>
        <strain evidence="1">156</strain>
    </source>
</reference>
<dbReference type="EMBL" id="QVOQ01000005">
    <property type="protein sequence ID" value="MCX7578197.1"/>
    <property type="molecule type" value="Genomic_DNA"/>
</dbReference>